<keyword evidence="1" id="KW-0732">Signal</keyword>
<accession>A0A8J5TVY7</accession>
<reference evidence="2" key="1">
    <citation type="submission" date="2021-04" db="EMBL/GenBank/DDBJ databases">
        <title>First draft genome resource for Brassicaceae pathogens Fusarium oxysporum f. sp. raphani and Fusarium oxysporum f. sp. rapae.</title>
        <authorList>
            <person name="Asai S."/>
        </authorList>
    </citation>
    <scope>NUCLEOTIDE SEQUENCE</scope>
    <source>
        <strain evidence="2">Tf1208</strain>
    </source>
</reference>
<gene>
    <name evidence="2" type="ORF">Forpe1208_v009539</name>
</gene>
<sequence length="79" mass="8998">MKCTILILCLSMSNSPRVVADNIRQTFITKAFVPAACRELEIPGGNMIIYAMLLRPEKHLGIHFAKFVDGFDWPRTFNQ</sequence>
<dbReference type="Proteomes" id="UP000694050">
    <property type="component" value="Unassembled WGS sequence"/>
</dbReference>
<evidence type="ECO:0000313" key="2">
    <source>
        <dbReference type="EMBL" id="KAG7412608.1"/>
    </source>
</evidence>
<name>A0A8J5TVY7_FUSOX</name>
<comment type="caution">
    <text evidence="2">The sequence shown here is derived from an EMBL/GenBank/DDBJ whole genome shotgun (WGS) entry which is preliminary data.</text>
</comment>
<evidence type="ECO:0000313" key="3">
    <source>
        <dbReference type="Proteomes" id="UP000694050"/>
    </source>
</evidence>
<proteinExistence type="predicted"/>
<organism evidence="2 3">
    <name type="scientific">Fusarium oxysporum f. sp. rapae</name>
    <dbReference type="NCBI Taxonomy" id="485398"/>
    <lineage>
        <taxon>Eukaryota</taxon>
        <taxon>Fungi</taxon>
        <taxon>Dikarya</taxon>
        <taxon>Ascomycota</taxon>
        <taxon>Pezizomycotina</taxon>
        <taxon>Sordariomycetes</taxon>
        <taxon>Hypocreomycetidae</taxon>
        <taxon>Hypocreales</taxon>
        <taxon>Nectriaceae</taxon>
        <taxon>Fusarium</taxon>
        <taxon>Fusarium oxysporum species complex</taxon>
    </lineage>
</organism>
<dbReference type="AlphaFoldDB" id="A0A8J5TVY7"/>
<evidence type="ECO:0000256" key="1">
    <source>
        <dbReference type="SAM" id="SignalP"/>
    </source>
</evidence>
<feature type="chain" id="PRO_5035259753" evidence="1">
    <location>
        <begin position="21"/>
        <end position="79"/>
    </location>
</feature>
<dbReference type="EMBL" id="JAELUQ010000006">
    <property type="protein sequence ID" value="KAG7412608.1"/>
    <property type="molecule type" value="Genomic_DNA"/>
</dbReference>
<protein>
    <submittedName>
        <fullName evidence="2">Uncharacterized protein</fullName>
    </submittedName>
</protein>
<feature type="signal peptide" evidence="1">
    <location>
        <begin position="1"/>
        <end position="20"/>
    </location>
</feature>